<sequence length="732" mass="78429">MTQHDSDATTTEPTMISWQRDDDLVILTMDDPGAPVNTMNDAYQDALEKALERLEAERDSIHGVVLTSAKKDFFAGGDLKALRAAGPGDEEEIFALTQSIKGQLRRLETLGIPVVAALNGSALGGGLEIALACHHRICVGGSRVKLGLPEVSLGLLPGAGGISRLTRMLGIQAALMGWILPGAQKSPAQALETGVIDEVVESPKELLPAAKAWLREHAQGEDAAVKAWDVKGFRIPGGGPSQPSFAQNLPAFPANLRKQLKGADLPAPLAALSTAIEGAQVDFDTACRIESRYFTQLVTGRVSTAMIQAFHFDLQAARAGRFLGERTTQPQKVSSVAVLGAGMMGAGIAYECARAGMTVHLKDVSVDKAEKGRQHSESLLAKAVQRGRMTQEEADEVLGRILPTDQASDLAGVEAVIEAVFEDPDLKASVFAEVEAVVGPDTLMCSNTSTLPITSLQSRRERPADFIGLHFFSPVEKMKLVEIISGEQTSQRTLERAYDLSQQIRKIAISVGDGRGFYTSRVFGTLLLEAVAMLDEGADPQVIERRASQAGFPGTPLAMFDEISMNLMRHIRDTEIQAAHAEGRERPVAPGEALVDRMVEEFERPGRAAGAGFYDYPDDGGKHLWPGLREHFARGTELPAEDMKDRLLFRMALETAACFEEGVLTDTASANIGGIFGIGFPPATGGPATFMTNYEGGLAGFIARAEELAAAYGPRFAPSDWLRARADEGTLA</sequence>
<dbReference type="SUPFAM" id="SSF52096">
    <property type="entry name" value="ClpP/crotonase"/>
    <property type="match status" value="1"/>
</dbReference>
<comment type="caution">
    <text evidence="15">The sequence shown here is derived from an EMBL/GenBank/DDBJ whole genome shotgun (WGS) entry which is preliminary data.</text>
</comment>
<dbReference type="PANTHER" id="PTHR43612:SF3">
    <property type="entry name" value="TRIFUNCTIONAL ENZYME SUBUNIT ALPHA, MITOCHONDRIAL"/>
    <property type="match status" value="1"/>
</dbReference>
<evidence type="ECO:0000256" key="7">
    <source>
        <dbReference type="ARBA" id="ARBA00023002"/>
    </source>
</evidence>
<dbReference type="InterPro" id="IPR008927">
    <property type="entry name" value="6-PGluconate_DH-like_C_sf"/>
</dbReference>
<evidence type="ECO:0000256" key="10">
    <source>
        <dbReference type="ARBA" id="ARBA00023239"/>
    </source>
</evidence>
<dbReference type="UniPathway" id="UPA00659"/>
<dbReference type="Pfam" id="PF00725">
    <property type="entry name" value="3HCDH"/>
    <property type="match status" value="1"/>
</dbReference>
<dbReference type="InterPro" id="IPR050136">
    <property type="entry name" value="FA_oxidation_alpha_subunit"/>
</dbReference>
<evidence type="ECO:0000256" key="9">
    <source>
        <dbReference type="ARBA" id="ARBA00023098"/>
    </source>
</evidence>
<evidence type="ECO:0000256" key="5">
    <source>
        <dbReference type="ARBA" id="ARBA00022832"/>
    </source>
</evidence>
<evidence type="ECO:0000313" key="15">
    <source>
        <dbReference type="EMBL" id="EME36073.1"/>
    </source>
</evidence>
<evidence type="ECO:0000256" key="8">
    <source>
        <dbReference type="ARBA" id="ARBA00023027"/>
    </source>
</evidence>
<dbReference type="Pfam" id="PF02737">
    <property type="entry name" value="3HCDH_N"/>
    <property type="match status" value="1"/>
</dbReference>
<comment type="pathway">
    <text evidence="2">Lipid metabolism; butanoate metabolism.</text>
</comment>
<dbReference type="Proteomes" id="UP000009877">
    <property type="component" value="Unassembled WGS sequence"/>
</dbReference>
<dbReference type="GO" id="GO:0016509">
    <property type="term" value="F:long-chain (3S)-3-hydroxyacyl-CoA dehydrogenase (NAD+) activity"/>
    <property type="evidence" value="ECO:0007669"/>
    <property type="project" value="TreeGrafter"/>
</dbReference>
<dbReference type="InterPro" id="IPR006176">
    <property type="entry name" value="3-OHacyl-CoA_DH_NAD-bd"/>
</dbReference>
<dbReference type="SUPFAM" id="SSF51735">
    <property type="entry name" value="NAD(P)-binding Rossmann-fold domains"/>
    <property type="match status" value="1"/>
</dbReference>
<comment type="pathway">
    <text evidence="1">Lipid metabolism; fatty acid beta-oxidation.</text>
</comment>
<evidence type="ECO:0000256" key="6">
    <source>
        <dbReference type="ARBA" id="ARBA00022963"/>
    </source>
</evidence>
<keyword evidence="7" id="KW-0560">Oxidoreductase</keyword>
<dbReference type="GO" id="GO:0070403">
    <property type="term" value="F:NAD+ binding"/>
    <property type="evidence" value="ECO:0007669"/>
    <property type="project" value="InterPro"/>
</dbReference>
<dbReference type="InterPro" id="IPR006108">
    <property type="entry name" value="3HC_DH_C"/>
</dbReference>
<protein>
    <submittedName>
        <fullName evidence="15">Enoyl-CoA hydratase</fullName>
    </submittedName>
</protein>
<evidence type="ECO:0000259" key="14">
    <source>
        <dbReference type="Pfam" id="PF02737"/>
    </source>
</evidence>
<comment type="similarity">
    <text evidence="4">Belongs to the 3-hydroxyacyl-CoA dehydrogenase family.</text>
</comment>
<gene>
    <name evidence="15" type="ORF">C884_00841</name>
</gene>
<dbReference type="AlphaFoldDB" id="M2XTD0"/>
<feature type="domain" description="3-hydroxyacyl-CoA dehydrogenase C-terminal" evidence="13">
    <location>
        <begin position="516"/>
        <end position="616"/>
    </location>
</feature>
<dbReference type="InterPro" id="IPR029045">
    <property type="entry name" value="ClpP/crotonase-like_dom_sf"/>
</dbReference>
<reference evidence="15 16" key="1">
    <citation type="journal article" date="2014" name="Genome Announc.">
        <title>Draft Genome Sequence of Kocuria palustris PEL.</title>
        <authorList>
            <person name="Sharma G."/>
            <person name="Khatri I."/>
            <person name="Subramanian S."/>
        </authorList>
    </citation>
    <scope>NUCLEOTIDE SEQUENCE [LARGE SCALE GENOMIC DNA]</scope>
    <source>
        <strain evidence="15 16">PEL</strain>
    </source>
</reference>
<proteinExistence type="inferred from homology"/>
<name>M2XTD0_9MICC</name>
<dbReference type="InterPro" id="IPR001753">
    <property type="entry name" value="Enoyl-CoA_hydra/iso"/>
</dbReference>
<dbReference type="RefSeq" id="WP_006215267.1">
    <property type="nucleotide sequence ID" value="NZ_ANHZ02000018.1"/>
</dbReference>
<comment type="catalytic activity">
    <reaction evidence="12">
        <text>a (3S)-3-hydroxyacyl-CoA + NAD(+) = a 3-oxoacyl-CoA + NADH + H(+)</text>
        <dbReference type="Rhea" id="RHEA:22432"/>
        <dbReference type="ChEBI" id="CHEBI:15378"/>
        <dbReference type="ChEBI" id="CHEBI:57318"/>
        <dbReference type="ChEBI" id="CHEBI:57540"/>
        <dbReference type="ChEBI" id="CHEBI:57945"/>
        <dbReference type="ChEBI" id="CHEBI:90726"/>
        <dbReference type="EC" id="1.1.1.35"/>
    </reaction>
</comment>
<dbReference type="PANTHER" id="PTHR43612">
    <property type="entry name" value="TRIFUNCTIONAL ENZYME SUBUNIT ALPHA"/>
    <property type="match status" value="1"/>
</dbReference>
<keyword evidence="8" id="KW-0520">NAD</keyword>
<accession>M2XTD0</accession>
<evidence type="ECO:0000256" key="12">
    <source>
        <dbReference type="ARBA" id="ARBA00049556"/>
    </source>
</evidence>
<dbReference type="GO" id="GO:0006635">
    <property type="term" value="P:fatty acid beta-oxidation"/>
    <property type="evidence" value="ECO:0007669"/>
    <property type="project" value="UniProtKB-UniPathway"/>
</dbReference>
<dbReference type="InterPro" id="IPR036291">
    <property type="entry name" value="NAD(P)-bd_dom_sf"/>
</dbReference>
<keyword evidence="10" id="KW-0456">Lyase</keyword>
<dbReference type="CDD" id="cd06558">
    <property type="entry name" value="crotonase-like"/>
    <property type="match status" value="1"/>
</dbReference>
<keyword evidence="5" id="KW-0276">Fatty acid metabolism</keyword>
<evidence type="ECO:0000256" key="4">
    <source>
        <dbReference type="ARBA" id="ARBA00009463"/>
    </source>
</evidence>
<keyword evidence="9" id="KW-0443">Lipid metabolism</keyword>
<dbReference type="SUPFAM" id="SSF48179">
    <property type="entry name" value="6-phosphogluconate dehydrogenase C-terminal domain-like"/>
    <property type="match status" value="2"/>
</dbReference>
<dbReference type="FunFam" id="3.40.50.720:FF:000009">
    <property type="entry name" value="Fatty oxidation complex, alpha subunit"/>
    <property type="match status" value="1"/>
</dbReference>
<evidence type="ECO:0000256" key="2">
    <source>
        <dbReference type="ARBA" id="ARBA00005086"/>
    </source>
</evidence>
<feature type="domain" description="3-hydroxyacyl-CoA dehydrogenase NAD binding" evidence="14">
    <location>
        <begin position="335"/>
        <end position="513"/>
    </location>
</feature>
<dbReference type="STRING" id="71999.KPaMU14_03930"/>
<evidence type="ECO:0000256" key="1">
    <source>
        <dbReference type="ARBA" id="ARBA00005005"/>
    </source>
</evidence>
<evidence type="ECO:0000256" key="3">
    <source>
        <dbReference type="ARBA" id="ARBA00007005"/>
    </source>
</evidence>
<evidence type="ECO:0000313" key="16">
    <source>
        <dbReference type="Proteomes" id="UP000009877"/>
    </source>
</evidence>
<dbReference type="EMBL" id="ANHZ02000018">
    <property type="protein sequence ID" value="EME36073.1"/>
    <property type="molecule type" value="Genomic_DNA"/>
</dbReference>
<dbReference type="Gene3D" id="1.10.1040.50">
    <property type="match status" value="1"/>
</dbReference>
<evidence type="ECO:0000259" key="13">
    <source>
        <dbReference type="Pfam" id="PF00725"/>
    </source>
</evidence>
<keyword evidence="16" id="KW-1185">Reference proteome</keyword>
<comment type="similarity">
    <text evidence="3">In the central section; belongs to the 3-hydroxyacyl-CoA dehydrogenase family.</text>
</comment>
<evidence type="ECO:0000256" key="11">
    <source>
        <dbReference type="ARBA" id="ARBA00023268"/>
    </source>
</evidence>
<organism evidence="15 16">
    <name type="scientific">Kocuria palustris PEL</name>
    <dbReference type="NCBI Taxonomy" id="1236550"/>
    <lineage>
        <taxon>Bacteria</taxon>
        <taxon>Bacillati</taxon>
        <taxon>Actinomycetota</taxon>
        <taxon>Actinomycetes</taxon>
        <taxon>Micrococcales</taxon>
        <taxon>Micrococcaceae</taxon>
        <taxon>Kocuria</taxon>
    </lineage>
</organism>
<dbReference type="Gene3D" id="3.90.226.10">
    <property type="entry name" value="2-enoyl-CoA Hydratase, Chain A, domain 1"/>
    <property type="match status" value="1"/>
</dbReference>
<keyword evidence="6" id="KW-0442">Lipid degradation</keyword>
<dbReference type="Pfam" id="PF00378">
    <property type="entry name" value="ECH_1"/>
    <property type="match status" value="1"/>
</dbReference>
<dbReference type="GO" id="GO:0004300">
    <property type="term" value="F:enoyl-CoA hydratase activity"/>
    <property type="evidence" value="ECO:0007669"/>
    <property type="project" value="TreeGrafter"/>
</dbReference>
<dbReference type="Gene3D" id="3.40.50.720">
    <property type="entry name" value="NAD(P)-binding Rossmann-like Domain"/>
    <property type="match status" value="1"/>
</dbReference>
<keyword evidence="11" id="KW-0511">Multifunctional enzyme</keyword>